<dbReference type="Proteomes" id="UP000479710">
    <property type="component" value="Unassembled WGS sequence"/>
</dbReference>
<protein>
    <submittedName>
        <fullName evidence="1">Uncharacterized protein</fullName>
    </submittedName>
</protein>
<name>A0A6G1C7Z7_9ORYZ</name>
<accession>A0A6G1C7Z7</accession>
<dbReference type="EMBL" id="SPHZ02000010">
    <property type="protein sequence ID" value="KAF0896107.1"/>
    <property type="molecule type" value="Genomic_DNA"/>
</dbReference>
<organism evidence="1 2">
    <name type="scientific">Oryza meyeriana var. granulata</name>
    <dbReference type="NCBI Taxonomy" id="110450"/>
    <lineage>
        <taxon>Eukaryota</taxon>
        <taxon>Viridiplantae</taxon>
        <taxon>Streptophyta</taxon>
        <taxon>Embryophyta</taxon>
        <taxon>Tracheophyta</taxon>
        <taxon>Spermatophyta</taxon>
        <taxon>Magnoliopsida</taxon>
        <taxon>Liliopsida</taxon>
        <taxon>Poales</taxon>
        <taxon>Poaceae</taxon>
        <taxon>BOP clade</taxon>
        <taxon>Oryzoideae</taxon>
        <taxon>Oryzeae</taxon>
        <taxon>Oryzinae</taxon>
        <taxon>Oryza</taxon>
        <taxon>Oryza meyeriana</taxon>
    </lineage>
</organism>
<keyword evidence="2" id="KW-1185">Reference proteome</keyword>
<sequence>MTVAGGDVTGATAAQPLAMVASGGALPTVAGGGVTGARAEQPLATVASGGATGVAAQRNRHTQLALVPAVAMRPDVCLPVCLYVRCLPSFTG</sequence>
<evidence type="ECO:0000313" key="2">
    <source>
        <dbReference type="Proteomes" id="UP000479710"/>
    </source>
</evidence>
<evidence type="ECO:0000313" key="1">
    <source>
        <dbReference type="EMBL" id="KAF0896107.1"/>
    </source>
</evidence>
<proteinExistence type="predicted"/>
<dbReference type="AlphaFoldDB" id="A0A6G1C7Z7"/>
<comment type="caution">
    <text evidence="1">The sequence shown here is derived from an EMBL/GenBank/DDBJ whole genome shotgun (WGS) entry which is preliminary data.</text>
</comment>
<gene>
    <name evidence="1" type="ORF">E2562_019605</name>
</gene>
<reference evidence="1 2" key="1">
    <citation type="submission" date="2019-11" db="EMBL/GenBank/DDBJ databases">
        <title>Whole genome sequence of Oryza granulata.</title>
        <authorList>
            <person name="Li W."/>
        </authorList>
    </citation>
    <scope>NUCLEOTIDE SEQUENCE [LARGE SCALE GENOMIC DNA]</scope>
    <source>
        <strain evidence="2">cv. Menghai</strain>
        <tissue evidence="1">Leaf</tissue>
    </source>
</reference>